<organism evidence="2 3">
    <name type="scientific">Roseicyclus marinus</name>
    <dbReference type="NCBI Taxonomy" id="2161673"/>
    <lineage>
        <taxon>Bacteria</taxon>
        <taxon>Pseudomonadati</taxon>
        <taxon>Pseudomonadota</taxon>
        <taxon>Alphaproteobacteria</taxon>
        <taxon>Rhodobacterales</taxon>
        <taxon>Roseobacteraceae</taxon>
        <taxon>Roseicyclus</taxon>
    </lineage>
</organism>
<feature type="signal peptide" evidence="1">
    <location>
        <begin position="1"/>
        <end position="19"/>
    </location>
</feature>
<gene>
    <name evidence="2" type="ORF">MACH21_17420</name>
</gene>
<dbReference type="Gene3D" id="3.40.30.10">
    <property type="entry name" value="Glutaredoxin"/>
    <property type="match status" value="1"/>
</dbReference>
<dbReference type="KEGG" id="rmai:MACH21_17420"/>
<evidence type="ECO:0000313" key="3">
    <source>
        <dbReference type="Proteomes" id="UP001337723"/>
    </source>
</evidence>
<evidence type="ECO:0000256" key="1">
    <source>
        <dbReference type="SAM" id="SignalP"/>
    </source>
</evidence>
<protein>
    <recommendedName>
        <fullName evidence="4">SoxS protein</fullName>
    </recommendedName>
</protein>
<dbReference type="AlphaFoldDB" id="A0AA48H694"/>
<keyword evidence="1" id="KW-0732">Signal</keyword>
<keyword evidence="3" id="KW-1185">Reference proteome</keyword>
<feature type="chain" id="PRO_5041227574" description="SoxS protein" evidence="1">
    <location>
        <begin position="20"/>
        <end position="126"/>
    </location>
</feature>
<dbReference type="EMBL" id="AP027266">
    <property type="protein sequence ID" value="BDW85565.1"/>
    <property type="molecule type" value="Genomic_DNA"/>
</dbReference>
<sequence>MVALLAAVLLLVALPRASAAQDWQLVLIEQHGCVYCARWNRDVAPEYPLTPEGQFAPLRRVDLGQPLPDDLTFDTRPVYTPTFVLMRHGTEISRLEGYPGEDFFWGLLGRMLDRADAAWMTRNADG</sequence>
<dbReference type="Proteomes" id="UP001337723">
    <property type="component" value="Chromosome"/>
</dbReference>
<evidence type="ECO:0000313" key="2">
    <source>
        <dbReference type="EMBL" id="BDW85565.1"/>
    </source>
</evidence>
<reference evidence="2 3" key="1">
    <citation type="submission" date="2023-01" db="EMBL/GenBank/DDBJ databases">
        <title>Complete genome sequence of Roseicyclus marinus strain Dej080120_10.</title>
        <authorList>
            <person name="Ueki S."/>
            <person name="Maruyama F."/>
        </authorList>
    </citation>
    <scope>NUCLEOTIDE SEQUENCE [LARGE SCALE GENOMIC DNA]</scope>
    <source>
        <strain evidence="2 3">Dej080120_10</strain>
    </source>
</reference>
<dbReference type="RefSeq" id="WP_338271381.1">
    <property type="nucleotide sequence ID" value="NZ_AP027266.1"/>
</dbReference>
<name>A0AA48H694_9RHOB</name>
<evidence type="ECO:0008006" key="4">
    <source>
        <dbReference type="Google" id="ProtNLM"/>
    </source>
</evidence>
<dbReference type="InterPro" id="IPR036249">
    <property type="entry name" value="Thioredoxin-like_sf"/>
</dbReference>
<proteinExistence type="predicted"/>
<accession>A0AA48H694</accession>
<dbReference type="SUPFAM" id="SSF52833">
    <property type="entry name" value="Thioredoxin-like"/>
    <property type="match status" value="1"/>
</dbReference>